<dbReference type="OrthoDB" id="7054648at2"/>
<accession>A0A225MZ12</accession>
<evidence type="ECO:0000313" key="3">
    <source>
        <dbReference type="EMBL" id="OWT66354.1"/>
    </source>
</evidence>
<protein>
    <recommendedName>
        <fullName evidence="2">DUF7065 domain-containing protein</fullName>
    </recommendedName>
</protein>
<proteinExistence type="predicted"/>
<dbReference type="Pfam" id="PF23213">
    <property type="entry name" value="DUF7065"/>
    <property type="match status" value="1"/>
</dbReference>
<comment type="caution">
    <text evidence="3">The sequence shown here is derived from an EMBL/GenBank/DDBJ whole genome shotgun (WGS) entry which is preliminary data.</text>
</comment>
<evidence type="ECO:0000256" key="1">
    <source>
        <dbReference type="SAM" id="MobiDB-lite"/>
    </source>
</evidence>
<keyword evidence="4" id="KW-1185">Reference proteome</keyword>
<reference evidence="4" key="1">
    <citation type="submission" date="2017-06" db="EMBL/GenBank/DDBJ databases">
        <title>Herbaspirillum phytohormonus sp. nov., isolated from the root nodule of Robinia pseudoacacia in lead-zinc mine.</title>
        <authorList>
            <person name="Fan M."/>
            <person name="Lin Y."/>
        </authorList>
    </citation>
    <scope>NUCLEOTIDE SEQUENCE [LARGE SCALE GENOMIC DNA]</scope>
    <source>
        <strain evidence="4">SC-089</strain>
    </source>
</reference>
<feature type="domain" description="DUF7065" evidence="2">
    <location>
        <begin position="150"/>
        <end position="186"/>
    </location>
</feature>
<dbReference type="EMBL" id="NJIH01000001">
    <property type="protein sequence ID" value="OWT66354.1"/>
    <property type="molecule type" value="Genomic_DNA"/>
</dbReference>
<sequence>MITSDDIEFHPNAPTNRLWTETTYLAFNVPEAALQGTLYVLARPNMGVALSSVVIARGIRRHPHEVDFCDPQIHLPCPAAYSRFKLENGLALEASSLTDWHFTYEHQLGACRFDLTLNGAHRPYDAADPAENPLSGATPHTDPRVGDAWSNGHFDLKGRITGSLELYGKSYQIDCHEGMDRSWGPRNETPNRASAYISANFGDEMAMWLTMPLNISSGGKVSYDTPRSGFIVEGSVVTPIVEAAVRATTVDMLAMNDHIVVVDAKGRRFELYGSAIGTRPMGSVNPSISAFLSLMRYQWRGKVGHGGHGKLFGQTYLGRHMSGAEAEQ</sequence>
<dbReference type="InterPro" id="IPR055493">
    <property type="entry name" value="DUF7065"/>
</dbReference>
<dbReference type="Proteomes" id="UP000214603">
    <property type="component" value="Unassembled WGS sequence"/>
</dbReference>
<dbReference type="AlphaFoldDB" id="A0A225MZ12"/>
<feature type="region of interest" description="Disordered" evidence="1">
    <location>
        <begin position="126"/>
        <end position="149"/>
    </location>
</feature>
<organism evidence="3 4">
    <name type="scientific">Candidimonas nitroreducens</name>
    <dbReference type="NCBI Taxonomy" id="683354"/>
    <lineage>
        <taxon>Bacteria</taxon>
        <taxon>Pseudomonadati</taxon>
        <taxon>Pseudomonadota</taxon>
        <taxon>Betaproteobacteria</taxon>
        <taxon>Burkholderiales</taxon>
        <taxon>Alcaligenaceae</taxon>
        <taxon>Candidimonas</taxon>
    </lineage>
</organism>
<evidence type="ECO:0000313" key="4">
    <source>
        <dbReference type="Proteomes" id="UP000214603"/>
    </source>
</evidence>
<dbReference type="RefSeq" id="WP_088601480.1">
    <property type="nucleotide sequence ID" value="NZ_NJIH01000001.1"/>
</dbReference>
<gene>
    <name evidence="3" type="ORF">CEY11_01055</name>
</gene>
<evidence type="ECO:0000259" key="2">
    <source>
        <dbReference type="Pfam" id="PF23213"/>
    </source>
</evidence>
<name>A0A225MZ12_9BURK</name>